<keyword evidence="1" id="KW-0472">Membrane</keyword>
<accession>A0ABT2B9N5</accession>
<evidence type="ECO:0008006" key="4">
    <source>
        <dbReference type="Google" id="ProtNLM"/>
    </source>
</evidence>
<feature type="transmembrane region" description="Helical" evidence="1">
    <location>
        <begin position="66"/>
        <end position="89"/>
    </location>
</feature>
<dbReference type="Proteomes" id="UP001205612">
    <property type="component" value="Unassembled WGS sequence"/>
</dbReference>
<name>A0ABT2B9N5_9ACTN</name>
<evidence type="ECO:0000256" key="1">
    <source>
        <dbReference type="SAM" id="Phobius"/>
    </source>
</evidence>
<gene>
    <name evidence="2" type="ORF">NX794_29075</name>
</gene>
<sequence>MLLVNALATAVLLAELGILIRYRLARRRQERPRDWPDLTDFRYSHVAAALGAAAIGWAITREELTWGSVTGTLFIGVILPAAAALAATVLWNAPAAWLICLAGGFTSGLALS</sequence>
<comment type="caution">
    <text evidence="2">The sequence shown here is derived from an EMBL/GenBank/DDBJ whole genome shotgun (WGS) entry which is preliminary data.</text>
</comment>
<proteinExistence type="predicted"/>
<dbReference type="EMBL" id="JANUGP010000029">
    <property type="protein sequence ID" value="MCS0605232.1"/>
    <property type="molecule type" value="Genomic_DNA"/>
</dbReference>
<protein>
    <recommendedName>
        <fullName evidence="4">Integral membrane protein</fullName>
    </recommendedName>
</protein>
<organism evidence="2 3">
    <name type="scientific">Streptomyces pyxinicus</name>
    <dbReference type="NCBI Taxonomy" id="2970331"/>
    <lineage>
        <taxon>Bacteria</taxon>
        <taxon>Bacillati</taxon>
        <taxon>Actinomycetota</taxon>
        <taxon>Actinomycetes</taxon>
        <taxon>Kitasatosporales</taxon>
        <taxon>Streptomycetaceae</taxon>
        <taxon>Streptomyces</taxon>
    </lineage>
</organism>
<reference evidence="2 3" key="1">
    <citation type="submission" date="2022-08" db="EMBL/GenBank/DDBJ databases">
        <authorList>
            <person name="Somphong A."/>
            <person name="Phongsopitanun W."/>
        </authorList>
    </citation>
    <scope>NUCLEOTIDE SEQUENCE [LARGE SCALE GENOMIC DNA]</scope>
    <source>
        <strain evidence="2 3">LP11</strain>
    </source>
</reference>
<keyword evidence="1" id="KW-0812">Transmembrane</keyword>
<evidence type="ECO:0000313" key="2">
    <source>
        <dbReference type="EMBL" id="MCS0605232.1"/>
    </source>
</evidence>
<dbReference type="RefSeq" id="WP_258782267.1">
    <property type="nucleotide sequence ID" value="NZ_JANUGP010000029.1"/>
</dbReference>
<keyword evidence="3" id="KW-1185">Reference proteome</keyword>
<feature type="transmembrane region" description="Helical" evidence="1">
    <location>
        <begin position="41"/>
        <end position="59"/>
    </location>
</feature>
<keyword evidence="1" id="KW-1133">Transmembrane helix</keyword>
<feature type="transmembrane region" description="Helical" evidence="1">
    <location>
        <begin position="95"/>
        <end position="111"/>
    </location>
</feature>
<evidence type="ECO:0000313" key="3">
    <source>
        <dbReference type="Proteomes" id="UP001205612"/>
    </source>
</evidence>